<gene>
    <name evidence="1" type="ORF">POPTR_005G123700</name>
</gene>
<evidence type="ECO:0000313" key="1">
    <source>
        <dbReference type="EMBL" id="RQO90421.1"/>
    </source>
</evidence>
<dbReference type="EMBL" id="CM009294">
    <property type="protein sequence ID" value="RQO90421.1"/>
    <property type="molecule type" value="Genomic_DNA"/>
</dbReference>
<dbReference type="EMBL" id="CM009294">
    <property type="protein sequence ID" value="RQO90420.1"/>
    <property type="molecule type" value="Genomic_DNA"/>
</dbReference>
<reference evidence="1 2" key="1">
    <citation type="journal article" date="2006" name="Science">
        <title>The genome of black cottonwood, Populus trichocarpa (Torr. &amp; Gray).</title>
        <authorList>
            <person name="Tuskan G.A."/>
            <person name="Difazio S."/>
            <person name="Jansson S."/>
            <person name="Bohlmann J."/>
            <person name="Grigoriev I."/>
            <person name="Hellsten U."/>
            <person name="Putnam N."/>
            <person name="Ralph S."/>
            <person name="Rombauts S."/>
            <person name="Salamov A."/>
            <person name="Schein J."/>
            <person name="Sterck L."/>
            <person name="Aerts A."/>
            <person name="Bhalerao R.R."/>
            <person name="Bhalerao R.P."/>
            <person name="Blaudez D."/>
            <person name="Boerjan W."/>
            <person name="Brun A."/>
            <person name="Brunner A."/>
            <person name="Busov V."/>
            <person name="Campbell M."/>
            <person name="Carlson J."/>
            <person name="Chalot M."/>
            <person name="Chapman J."/>
            <person name="Chen G.L."/>
            <person name="Cooper D."/>
            <person name="Coutinho P.M."/>
            <person name="Couturier J."/>
            <person name="Covert S."/>
            <person name="Cronk Q."/>
            <person name="Cunningham R."/>
            <person name="Davis J."/>
            <person name="Degroeve S."/>
            <person name="Dejardin A."/>
            <person name="Depamphilis C."/>
            <person name="Detter J."/>
            <person name="Dirks B."/>
            <person name="Dubchak I."/>
            <person name="Duplessis S."/>
            <person name="Ehlting J."/>
            <person name="Ellis B."/>
            <person name="Gendler K."/>
            <person name="Goodstein D."/>
            <person name="Gribskov M."/>
            <person name="Grimwood J."/>
            <person name="Groover A."/>
            <person name="Gunter L."/>
            <person name="Hamberger B."/>
            <person name="Heinze B."/>
            <person name="Helariutta Y."/>
            <person name="Henrissat B."/>
            <person name="Holligan D."/>
            <person name="Holt R."/>
            <person name="Huang W."/>
            <person name="Islam-Faridi N."/>
            <person name="Jones S."/>
            <person name="Jones-Rhoades M."/>
            <person name="Jorgensen R."/>
            <person name="Joshi C."/>
            <person name="Kangasjarvi J."/>
            <person name="Karlsson J."/>
            <person name="Kelleher C."/>
            <person name="Kirkpatrick R."/>
            <person name="Kirst M."/>
            <person name="Kohler A."/>
            <person name="Kalluri U."/>
            <person name="Larimer F."/>
            <person name="Leebens-Mack J."/>
            <person name="Leple J.C."/>
            <person name="Locascio P."/>
            <person name="Lou Y."/>
            <person name="Lucas S."/>
            <person name="Martin F."/>
            <person name="Montanini B."/>
            <person name="Napoli C."/>
            <person name="Nelson D.R."/>
            <person name="Nelson C."/>
            <person name="Nieminen K."/>
            <person name="Nilsson O."/>
            <person name="Pereda V."/>
            <person name="Peter G."/>
            <person name="Philippe R."/>
            <person name="Pilate G."/>
            <person name="Poliakov A."/>
            <person name="Razumovskaya J."/>
            <person name="Richardson P."/>
            <person name="Rinaldi C."/>
            <person name="Ritland K."/>
            <person name="Rouze P."/>
            <person name="Ryaboy D."/>
            <person name="Schmutz J."/>
            <person name="Schrader J."/>
            <person name="Segerman B."/>
            <person name="Shin H."/>
            <person name="Siddiqui A."/>
            <person name="Sterky F."/>
            <person name="Terry A."/>
            <person name="Tsai C.J."/>
            <person name="Uberbacher E."/>
            <person name="Unneberg P."/>
            <person name="Vahala J."/>
            <person name="Wall K."/>
            <person name="Wessler S."/>
            <person name="Yang G."/>
            <person name="Yin T."/>
            <person name="Douglas C."/>
            <person name="Marra M."/>
            <person name="Sandberg G."/>
            <person name="Van de Peer Y."/>
            <person name="Rokhsar D."/>
        </authorList>
    </citation>
    <scope>NUCLEOTIDE SEQUENCE [LARGE SCALE GENOMIC DNA]</scope>
    <source>
        <strain evidence="2">cv. Nisqually</strain>
        <strain evidence="1">Nisqually-1</strain>
    </source>
</reference>
<organism evidence="1 2">
    <name type="scientific">Populus trichocarpa</name>
    <name type="common">Western balsam poplar</name>
    <name type="synonym">Populus balsamifera subsp. trichocarpa</name>
    <dbReference type="NCBI Taxonomy" id="3694"/>
    <lineage>
        <taxon>Eukaryota</taxon>
        <taxon>Viridiplantae</taxon>
        <taxon>Streptophyta</taxon>
        <taxon>Embryophyta</taxon>
        <taxon>Tracheophyta</taxon>
        <taxon>Spermatophyta</taxon>
        <taxon>Magnoliopsida</taxon>
        <taxon>eudicotyledons</taxon>
        <taxon>Gunneridae</taxon>
        <taxon>Pentapetalae</taxon>
        <taxon>rosids</taxon>
        <taxon>fabids</taxon>
        <taxon>Malpighiales</taxon>
        <taxon>Salicaceae</taxon>
        <taxon>Saliceae</taxon>
        <taxon>Populus</taxon>
    </lineage>
</organism>
<sequence length="112" mass="12763">MTGALAWQVTHHLNKTIIFVFLRGDRTVNCPGSPLCCPCPAFSYFSLTYDPCLRSRCPFTRHSNSSLAINSHLLHNVAICEADSKWAIKIMQPKLVSTQDWQLLYSTKTKRY</sequence>
<accession>A0A3N7FVH2</accession>
<protein>
    <submittedName>
        <fullName evidence="1">Uncharacterized protein</fullName>
    </submittedName>
</protein>
<reference evidence="1" key="2">
    <citation type="submission" date="2017-07" db="EMBL/GenBank/DDBJ databases">
        <title>WGS assembly of Populus trichocarpa.</title>
        <authorList>
            <person name="Tuskan G."/>
            <person name="Difazio S."/>
            <person name="Jansson S."/>
            <person name="Bohlmann J."/>
            <person name="Grigoriev I."/>
            <person name="Hellsten U."/>
            <person name="Putnam N."/>
            <person name="Ralph S."/>
            <person name="Rombauts S."/>
            <person name="Salamov A."/>
            <person name="Schein J."/>
            <person name="Sterck L."/>
            <person name="Aerts A."/>
            <person name="Bhalerao R."/>
            <person name="Bhalerao R."/>
            <person name="Blaudez D."/>
            <person name="Boerjan W."/>
            <person name="Brun A."/>
            <person name="Brunner A."/>
            <person name="Busov V."/>
            <person name="Campbell M."/>
            <person name="Carlson J."/>
            <person name="Chalot M."/>
            <person name="Chapman J."/>
            <person name="Chen G."/>
            <person name="Cooper D."/>
            <person name="Coutinho P."/>
            <person name="Couturier J."/>
            <person name="Covert S."/>
            <person name="Cronk Q."/>
            <person name="Cunningham R."/>
            <person name="Davis J."/>
            <person name="Degroeve S."/>
            <person name="Dejardin A."/>
            <person name="Depamphilis C."/>
            <person name="Detter J."/>
            <person name="Dirks B."/>
            <person name="Dubchak I."/>
            <person name="Duplessis S."/>
            <person name="Ehlting J."/>
            <person name="Ellis B."/>
            <person name="Gendler K."/>
            <person name="Goodstein D."/>
            <person name="Gribskov M."/>
            <person name="Grimwood J."/>
            <person name="Groover A."/>
            <person name="Gunter L."/>
            <person name="Hamberger B."/>
            <person name="Heinze B."/>
            <person name="Helariutta Y."/>
            <person name="Henrissat B."/>
            <person name="Holligan D."/>
            <person name="Holt R."/>
            <person name="Huang W."/>
            <person name="Islam-Faridi N."/>
            <person name="Jones S."/>
            <person name="Jones-Rhoades M."/>
            <person name="Jorgensen R."/>
            <person name="Joshi C."/>
            <person name="Kangasjarvi J."/>
            <person name="Karlsson J."/>
            <person name="Kelleher C."/>
            <person name="Kirkpatrick R."/>
            <person name="Kirst M."/>
            <person name="Kohler A."/>
            <person name="Kalluri U."/>
            <person name="Larimer F."/>
            <person name="Leebens-Mack J."/>
            <person name="Leple J."/>
            <person name="Locascio P."/>
            <person name="Lou Y."/>
            <person name="Lucas S."/>
            <person name="Martin F."/>
            <person name="Montanini B."/>
            <person name="Napoli C."/>
            <person name="Nelson D."/>
            <person name="Nelson C."/>
            <person name="Nieminen K."/>
            <person name="Nilsson O."/>
            <person name="Pereda V."/>
            <person name="Peter G."/>
            <person name="Philippe R."/>
            <person name="Pilate G."/>
            <person name="Poliakov A."/>
            <person name="Razumovskaya J."/>
            <person name="Richardson P."/>
            <person name="Rinaldi C."/>
            <person name="Ritland K."/>
            <person name="Rouze P."/>
            <person name="Ryaboy D."/>
            <person name="Schmutz J."/>
            <person name="Schrader J."/>
            <person name="Segerman B."/>
            <person name="Shin H."/>
            <person name="Siddiqui A."/>
            <person name="Sterky F."/>
            <person name="Terry A."/>
            <person name="Tsai C."/>
            <person name="Uberbacher E."/>
            <person name="Unneberg P."/>
            <person name="Vahala J."/>
            <person name="Wall K."/>
            <person name="Wessler S."/>
            <person name="Yang G."/>
            <person name="Yin T."/>
            <person name="Douglas C."/>
            <person name="Marra M."/>
            <person name="Sandberg G."/>
            <person name="Van De Peer Y."/>
            <person name="Rokhsar D."/>
        </authorList>
    </citation>
    <scope>NUCLEOTIDE SEQUENCE</scope>
    <source>
        <strain evidence="1">Nisqually-1</strain>
    </source>
</reference>
<proteinExistence type="predicted"/>
<dbReference type="Proteomes" id="UP000006729">
    <property type="component" value="Chromosome 5"/>
</dbReference>
<dbReference type="EMBL" id="CM009294">
    <property type="protein sequence ID" value="RQO90424.1"/>
    <property type="molecule type" value="Genomic_DNA"/>
</dbReference>
<evidence type="ECO:0000313" key="2">
    <source>
        <dbReference type="Proteomes" id="UP000006729"/>
    </source>
</evidence>
<keyword evidence="2" id="KW-1185">Reference proteome</keyword>
<dbReference type="AlphaFoldDB" id="A0A3N7FVH2"/>
<name>A0A3N7FVH2_POPTR</name>
<dbReference type="InParanoid" id="A0A3N7FVH2"/>